<dbReference type="AlphaFoldDB" id="I3IIS5"/>
<dbReference type="SUPFAM" id="SSF48239">
    <property type="entry name" value="Terpenoid cyclases/Protein prenyltransferases"/>
    <property type="match status" value="1"/>
</dbReference>
<dbReference type="Gene3D" id="1.50.10.20">
    <property type="match status" value="1"/>
</dbReference>
<dbReference type="EMBL" id="BAFH01000003">
    <property type="protein sequence ID" value="GAB61620.1"/>
    <property type="molecule type" value="Genomic_DNA"/>
</dbReference>
<reference evidence="1 2" key="1">
    <citation type="journal article" date="2012" name="FEBS Lett.">
        <title>Anammox organism KSU-1 expresses a NirK-type copper-containing nitrite reductase instead of a NirS-type with cytochrome cd1.</title>
        <authorList>
            <person name="Hira D."/>
            <person name="Toh H."/>
            <person name="Migita C.T."/>
            <person name="Okubo H."/>
            <person name="Nishiyama T."/>
            <person name="Hattori M."/>
            <person name="Furukawa K."/>
            <person name="Fujii T."/>
        </authorList>
    </citation>
    <scope>NUCLEOTIDE SEQUENCE [LARGE SCALE GENOMIC DNA]</scope>
</reference>
<dbReference type="InterPro" id="IPR008930">
    <property type="entry name" value="Terpenoid_cyclase/PrenylTrfase"/>
</dbReference>
<dbReference type="CDD" id="cd00688">
    <property type="entry name" value="ISOPREN_C2_like"/>
    <property type="match status" value="1"/>
</dbReference>
<keyword evidence="2" id="KW-1185">Reference proteome</keyword>
<sequence length="409" mass="47939">MIEKYKAKVLHFLIKMIGNYKSIIEKTLNFIEKEKYSSFDPFDVLLSSFVDKLTQQNILARRLAIQINRKLLFNVRPLLGIPKKVHTKILSDMLSVYSLLYSHDNQKMHLEKAQAMYTWLMERKIILDESIAWGADFPYTTRFTNIGYETPNLFNTLNSANSLLDYYDISRDVSIKKNIVRIISSLYKDLGIVYPEDNIAWIRYYPKQTIPVLNVNASAASTFIRVNETIKEDIVPQTDITKILALLKSHQNPDGSWYYTSSKDGQWIDGFHSGYIIESLAYIKSVSHTYDIDEMLIKGVNFYINNLFSFEGIPKYYHDKLYPIESQNCAQAIQTLAKLSLYLKIDTKDLLNKVISRTLYYLYNPDGYFYYKREKYFTNKQFYIRWSQTPMILALLYAQKCCNTQFTCV</sequence>
<dbReference type="eggNOG" id="COG1331">
    <property type="taxonomic scope" value="Bacteria"/>
</dbReference>
<evidence type="ECO:0000313" key="1">
    <source>
        <dbReference type="EMBL" id="GAB61620.1"/>
    </source>
</evidence>
<protein>
    <recommendedName>
        <fullName evidence="3">Squalene cyclase C-terminal domain-containing protein</fullName>
    </recommendedName>
</protein>
<comment type="caution">
    <text evidence="1">The sequence shown here is derived from an EMBL/GenBank/DDBJ whole genome shotgun (WGS) entry which is preliminary data.</text>
</comment>
<evidence type="ECO:0000313" key="2">
    <source>
        <dbReference type="Proteomes" id="UP000002985"/>
    </source>
</evidence>
<accession>I3IIS5</accession>
<gene>
    <name evidence="1" type="ORF">KSU1_C0024</name>
</gene>
<dbReference type="STRING" id="247490.KSU1_C0024"/>
<evidence type="ECO:0008006" key="3">
    <source>
        <dbReference type="Google" id="ProtNLM"/>
    </source>
</evidence>
<name>I3IIS5_9BACT</name>
<dbReference type="Proteomes" id="UP000002985">
    <property type="component" value="Unassembled WGS sequence"/>
</dbReference>
<organism evidence="1 2">
    <name type="scientific">Candidatus Jettenia caeni</name>
    <dbReference type="NCBI Taxonomy" id="247490"/>
    <lineage>
        <taxon>Bacteria</taxon>
        <taxon>Pseudomonadati</taxon>
        <taxon>Planctomycetota</taxon>
        <taxon>Candidatus Brocadiia</taxon>
        <taxon>Candidatus Brocadiales</taxon>
        <taxon>Candidatus Brocadiaceae</taxon>
        <taxon>Candidatus Jettenia</taxon>
    </lineage>
</organism>
<proteinExistence type="predicted"/>
<dbReference type="OrthoDB" id="9788790at2"/>